<keyword evidence="1" id="KW-0732">Signal</keyword>
<dbReference type="RefSeq" id="WP_369234406.1">
    <property type="nucleotide sequence ID" value="NZ_CP163435.1"/>
</dbReference>
<dbReference type="AlphaFoldDB" id="A0AB39P8L8"/>
<name>A0AB39P8L8_9ACTN</name>
<proteinExistence type="predicted"/>
<gene>
    <name evidence="2" type="ORF">AB5J56_21620</name>
</gene>
<feature type="signal peptide" evidence="1">
    <location>
        <begin position="1"/>
        <end position="24"/>
    </location>
</feature>
<dbReference type="PROSITE" id="PS51257">
    <property type="entry name" value="PROKAR_LIPOPROTEIN"/>
    <property type="match status" value="1"/>
</dbReference>
<sequence>MRTRIPTALAASACVLLLALTATACGDDGPPEAGDQKGVADFLQQNVGCQDVDYYSADDLSEIQEQINGLDGGGVCDQENGDIDFLHVTDMKGFAQSVAAQDGGDNSLMIGQDFAVDAGRDERVDKLLKAGLFLLDCDPGMQIPDGYHREDVGDGCVATDYRKDSGSDE</sequence>
<evidence type="ECO:0008006" key="3">
    <source>
        <dbReference type="Google" id="ProtNLM"/>
    </source>
</evidence>
<reference evidence="2" key="1">
    <citation type="submission" date="2024-07" db="EMBL/GenBank/DDBJ databases">
        <authorList>
            <person name="Yu S.T."/>
        </authorList>
    </citation>
    <scope>NUCLEOTIDE SEQUENCE</scope>
    <source>
        <strain evidence="2">R21</strain>
    </source>
</reference>
<evidence type="ECO:0000313" key="2">
    <source>
        <dbReference type="EMBL" id="XDQ27148.1"/>
    </source>
</evidence>
<feature type="chain" id="PRO_5044290520" description="Lipoprotein" evidence="1">
    <location>
        <begin position="25"/>
        <end position="169"/>
    </location>
</feature>
<evidence type="ECO:0000256" key="1">
    <source>
        <dbReference type="SAM" id="SignalP"/>
    </source>
</evidence>
<organism evidence="2">
    <name type="scientific">Streptomyces sp. R21</name>
    <dbReference type="NCBI Taxonomy" id="3238627"/>
    <lineage>
        <taxon>Bacteria</taxon>
        <taxon>Bacillati</taxon>
        <taxon>Actinomycetota</taxon>
        <taxon>Actinomycetes</taxon>
        <taxon>Kitasatosporales</taxon>
        <taxon>Streptomycetaceae</taxon>
        <taxon>Streptomyces</taxon>
    </lineage>
</organism>
<dbReference type="EMBL" id="CP163435">
    <property type="protein sequence ID" value="XDQ27148.1"/>
    <property type="molecule type" value="Genomic_DNA"/>
</dbReference>
<accession>A0AB39P8L8</accession>
<protein>
    <recommendedName>
        <fullName evidence="3">Lipoprotein</fullName>
    </recommendedName>
</protein>